<dbReference type="Proteomes" id="UP001302719">
    <property type="component" value="Chromosome"/>
</dbReference>
<dbReference type="PANTHER" id="PTHR30345">
    <property type="entry name" value="RIBOSE-5-PHOSPHATE ISOMERASE B"/>
    <property type="match status" value="1"/>
</dbReference>
<protein>
    <submittedName>
        <fullName evidence="2">RpiB/LacA/LacB family sugar-phosphate isomerase</fullName>
    </submittedName>
</protein>
<dbReference type="SUPFAM" id="SSF89623">
    <property type="entry name" value="Ribose/Galactose isomerase RpiB/AlsB"/>
    <property type="match status" value="1"/>
</dbReference>
<dbReference type="GO" id="GO:0005975">
    <property type="term" value="P:carbohydrate metabolic process"/>
    <property type="evidence" value="ECO:0007669"/>
    <property type="project" value="InterPro"/>
</dbReference>
<evidence type="ECO:0000313" key="3">
    <source>
        <dbReference type="Proteomes" id="UP001302719"/>
    </source>
</evidence>
<accession>A0AA96G807</accession>
<dbReference type="EMBL" id="CP116967">
    <property type="protein sequence ID" value="WNM56541.1"/>
    <property type="molecule type" value="Genomic_DNA"/>
</dbReference>
<dbReference type="InterPro" id="IPR003500">
    <property type="entry name" value="RpiB_LacA_LacB"/>
</dbReference>
<dbReference type="GO" id="GO:0016861">
    <property type="term" value="F:intramolecular oxidoreductase activity, interconverting aldoses and ketoses"/>
    <property type="evidence" value="ECO:0007669"/>
    <property type="project" value="UniProtKB-ARBA"/>
</dbReference>
<reference evidence="2 3" key="1">
    <citation type="submission" date="2023-01" db="EMBL/GenBank/DDBJ databases">
        <title>Cultivation and genomic characterization of new, ubiquitous marine nitrite-oxidizing bacteria from the Nitrospirales.</title>
        <authorList>
            <person name="Mueller A.J."/>
            <person name="Daebeler A."/>
            <person name="Herbold C.W."/>
            <person name="Kirkegaard R.H."/>
            <person name="Daims H."/>
        </authorList>
    </citation>
    <scope>NUCLEOTIDE SEQUENCE [LARGE SCALE GENOMIC DNA]</scope>
    <source>
        <strain evidence="2 3">VA</strain>
    </source>
</reference>
<sequence length="157" mass="16878">MKIGVGADPFGLGLKEAVKRHVLALGHVCVDLGGTTDEARPYYEVAHELAGKVSSGECDRGILLCGTGIGMAIIANKHPNVYAAVCEDPSTATKARSINNANVLTMGGMLTASYKAKEIVDAFLITEFKSGWDDEIQAFLDRSMVDIQRIESEEFKD</sequence>
<dbReference type="PANTHER" id="PTHR30345:SF0">
    <property type="entry name" value="DNA DAMAGE-REPAIR_TOLERATION PROTEIN DRT102"/>
    <property type="match status" value="1"/>
</dbReference>
<gene>
    <name evidence="2" type="ORF">PP769_11160</name>
</gene>
<keyword evidence="3" id="KW-1185">Reference proteome</keyword>
<dbReference type="Gene3D" id="3.40.1400.10">
    <property type="entry name" value="Sugar-phosphate isomerase, RpiB/LacA/LacB"/>
    <property type="match status" value="1"/>
</dbReference>
<keyword evidence="2" id="KW-0413">Isomerase</keyword>
<evidence type="ECO:0000313" key="2">
    <source>
        <dbReference type="EMBL" id="WNM56541.1"/>
    </source>
</evidence>
<dbReference type="InterPro" id="IPR036569">
    <property type="entry name" value="RpiB_LacA_LacB_sf"/>
</dbReference>
<evidence type="ECO:0000256" key="1">
    <source>
        <dbReference type="ARBA" id="ARBA00008754"/>
    </source>
</evidence>
<dbReference type="KEGG" id="nall:PP769_11160"/>
<dbReference type="RefSeq" id="WP_312640133.1">
    <property type="nucleotide sequence ID" value="NZ_CP116967.1"/>
</dbReference>
<dbReference type="NCBIfam" id="TIGR00689">
    <property type="entry name" value="rpiB_lacA_lacB"/>
    <property type="match status" value="1"/>
</dbReference>
<comment type="similarity">
    <text evidence="1">Belongs to the LacAB/RpiB family.</text>
</comment>
<name>A0AA96G807_9BACT</name>
<dbReference type="PIRSF" id="PIRSF005384">
    <property type="entry name" value="RpiB_LacA_B"/>
    <property type="match status" value="1"/>
</dbReference>
<dbReference type="AlphaFoldDB" id="A0AA96G807"/>
<dbReference type="Pfam" id="PF02502">
    <property type="entry name" value="LacAB_rpiB"/>
    <property type="match status" value="1"/>
</dbReference>
<organism evidence="2 3">
    <name type="scientific">Candidatus Nitrospira allomarina</name>
    <dbReference type="NCBI Taxonomy" id="3020900"/>
    <lineage>
        <taxon>Bacteria</taxon>
        <taxon>Pseudomonadati</taxon>
        <taxon>Nitrospirota</taxon>
        <taxon>Nitrospiria</taxon>
        <taxon>Nitrospirales</taxon>
        <taxon>Nitrospiraceae</taxon>
        <taxon>Nitrospira</taxon>
    </lineage>
</organism>
<proteinExistence type="inferred from homology"/>